<evidence type="ECO:0000313" key="2">
    <source>
        <dbReference type="EMBL" id="KAJ8433668.1"/>
    </source>
</evidence>
<accession>A0A9Q1JZF1</accession>
<feature type="transmembrane region" description="Helical" evidence="1">
    <location>
        <begin position="6"/>
        <end position="24"/>
    </location>
</feature>
<sequence>MHYTKWLGSMTNIYGLSFFIFHIFCKLDVSVFMNSAFLHELVILYCLLVIVEQRGALFRGTRYPSAICPDNQAAGYIVGQFTARYDQPMIFCTELYSTVKRFGLLHPQLSPELVSSSPVQNSEYCTATPYLKIVREYRGEGEMRESSGDIFEDSCPESAYHMVAADCTYSVVTEGAGKGVVKEDSCANHFGEGGKINKQKQAAVFQKRKDFPELHEGVVLSHCKYLDTNDGVVTAGLKMKV</sequence>
<comment type="caution">
    <text evidence="2">The sequence shown here is derived from an EMBL/GenBank/DDBJ whole genome shotgun (WGS) entry which is preliminary data.</text>
</comment>
<keyword evidence="1" id="KW-0812">Transmembrane</keyword>
<keyword evidence="1" id="KW-0472">Membrane</keyword>
<keyword evidence="3" id="KW-1185">Reference proteome</keyword>
<dbReference type="Proteomes" id="UP001153076">
    <property type="component" value="Unassembled WGS sequence"/>
</dbReference>
<name>A0A9Q1JZF1_9CARY</name>
<evidence type="ECO:0000256" key="1">
    <source>
        <dbReference type="SAM" id="Phobius"/>
    </source>
</evidence>
<proteinExistence type="predicted"/>
<keyword evidence="1" id="KW-1133">Transmembrane helix</keyword>
<feature type="transmembrane region" description="Helical" evidence="1">
    <location>
        <begin position="31"/>
        <end position="51"/>
    </location>
</feature>
<organism evidence="2 3">
    <name type="scientific">Carnegiea gigantea</name>
    <dbReference type="NCBI Taxonomy" id="171969"/>
    <lineage>
        <taxon>Eukaryota</taxon>
        <taxon>Viridiplantae</taxon>
        <taxon>Streptophyta</taxon>
        <taxon>Embryophyta</taxon>
        <taxon>Tracheophyta</taxon>
        <taxon>Spermatophyta</taxon>
        <taxon>Magnoliopsida</taxon>
        <taxon>eudicotyledons</taxon>
        <taxon>Gunneridae</taxon>
        <taxon>Pentapetalae</taxon>
        <taxon>Caryophyllales</taxon>
        <taxon>Cactineae</taxon>
        <taxon>Cactaceae</taxon>
        <taxon>Cactoideae</taxon>
        <taxon>Echinocereeae</taxon>
        <taxon>Carnegiea</taxon>
    </lineage>
</organism>
<gene>
    <name evidence="2" type="ORF">Cgig2_002339</name>
</gene>
<protein>
    <submittedName>
        <fullName evidence="2">Uncharacterized protein</fullName>
    </submittedName>
</protein>
<dbReference type="AlphaFoldDB" id="A0A9Q1JZF1"/>
<dbReference type="EMBL" id="JAKOGI010000524">
    <property type="protein sequence ID" value="KAJ8433668.1"/>
    <property type="molecule type" value="Genomic_DNA"/>
</dbReference>
<reference evidence="2" key="1">
    <citation type="submission" date="2022-04" db="EMBL/GenBank/DDBJ databases">
        <title>Carnegiea gigantea Genome sequencing and assembly v2.</title>
        <authorList>
            <person name="Copetti D."/>
            <person name="Sanderson M.J."/>
            <person name="Burquez A."/>
            <person name="Wojciechowski M.F."/>
        </authorList>
    </citation>
    <scope>NUCLEOTIDE SEQUENCE</scope>
    <source>
        <strain evidence="2">SGP5-SGP5p</strain>
        <tissue evidence="2">Aerial part</tissue>
    </source>
</reference>
<evidence type="ECO:0000313" key="3">
    <source>
        <dbReference type="Proteomes" id="UP001153076"/>
    </source>
</evidence>